<reference evidence="2 4" key="1">
    <citation type="submission" date="2018-09" db="EMBL/GenBank/DDBJ databases">
        <title>Paenibacillus SK2017-BO5.</title>
        <authorList>
            <person name="Piskunova J.V."/>
            <person name="Dubiley S.A."/>
            <person name="Severinov K.V."/>
        </authorList>
    </citation>
    <scope>NUCLEOTIDE SEQUENCE [LARGE SCALE GENOMIC DNA]</scope>
    <source>
        <strain evidence="2 4">BO5</strain>
    </source>
</reference>
<dbReference type="EMBL" id="QYZD01000011">
    <property type="protein sequence ID" value="RJG23324.1"/>
    <property type="molecule type" value="Genomic_DNA"/>
</dbReference>
<evidence type="ECO:0000256" key="1">
    <source>
        <dbReference type="SAM" id="Phobius"/>
    </source>
</evidence>
<comment type="caution">
    <text evidence="2">The sequence shown here is derived from an EMBL/GenBank/DDBJ whole genome shotgun (WGS) entry which is preliminary data.</text>
</comment>
<dbReference type="EMBL" id="QYZD01000011">
    <property type="protein sequence ID" value="RJG23307.1"/>
    <property type="molecule type" value="Genomic_DNA"/>
</dbReference>
<evidence type="ECO:0000313" key="2">
    <source>
        <dbReference type="EMBL" id="RJG23307.1"/>
    </source>
</evidence>
<dbReference type="RefSeq" id="WP_119794177.1">
    <property type="nucleotide sequence ID" value="NZ_QYZD01000011.1"/>
</dbReference>
<gene>
    <name evidence="2" type="ORF">DQX05_13745</name>
    <name evidence="3" type="ORF">DQX05_13835</name>
</gene>
<evidence type="ECO:0000313" key="4">
    <source>
        <dbReference type="Proteomes" id="UP000266177"/>
    </source>
</evidence>
<feature type="transmembrane region" description="Helical" evidence="1">
    <location>
        <begin position="47"/>
        <end position="66"/>
    </location>
</feature>
<feature type="transmembrane region" description="Helical" evidence="1">
    <location>
        <begin position="6"/>
        <end position="35"/>
    </location>
</feature>
<name>A0A3A3GYK0_PANTH</name>
<organism evidence="2 4">
    <name type="scientific">Paenibacillus thiaminolyticus</name>
    <name type="common">Bacillus thiaminolyticus</name>
    <dbReference type="NCBI Taxonomy" id="49283"/>
    <lineage>
        <taxon>Bacteria</taxon>
        <taxon>Bacillati</taxon>
        <taxon>Bacillota</taxon>
        <taxon>Bacilli</taxon>
        <taxon>Bacillales</taxon>
        <taxon>Paenibacillaceae</taxon>
        <taxon>Paenibacillus</taxon>
    </lineage>
</organism>
<sequence>MELLLMVWIYVALTMFAVIVGVGMISFFVLLYLISIDRDFRFMMWQATKAIALFVLIAPYLLYVTVRRS</sequence>
<keyword evidence="1" id="KW-1133">Transmembrane helix</keyword>
<dbReference type="Proteomes" id="UP000266177">
    <property type="component" value="Unassembled WGS sequence"/>
</dbReference>
<keyword evidence="1" id="KW-0472">Membrane</keyword>
<dbReference type="AlphaFoldDB" id="A0A3A3GYK0"/>
<keyword evidence="1" id="KW-0812">Transmembrane</keyword>
<accession>A0A3A3GYK0</accession>
<protein>
    <submittedName>
        <fullName evidence="2">Uncharacterized protein</fullName>
    </submittedName>
</protein>
<evidence type="ECO:0000313" key="3">
    <source>
        <dbReference type="EMBL" id="RJG23324.1"/>
    </source>
</evidence>
<proteinExistence type="predicted"/>